<gene>
    <name evidence="1" type="ORF">DERYTH_LOCUS16719</name>
</gene>
<evidence type="ECO:0000313" key="1">
    <source>
        <dbReference type="EMBL" id="CAG8749084.1"/>
    </source>
</evidence>
<accession>A0A9N9ITG1</accession>
<dbReference type="Proteomes" id="UP000789405">
    <property type="component" value="Unassembled WGS sequence"/>
</dbReference>
<organism evidence="1 2">
    <name type="scientific">Dentiscutata erythropus</name>
    <dbReference type="NCBI Taxonomy" id="1348616"/>
    <lineage>
        <taxon>Eukaryota</taxon>
        <taxon>Fungi</taxon>
        <taxon>Fungi incertae sedis</taxon>
        <taxon>Mucoromycota</taxon>
        <taxon>Glomeromycotina</taxon>
        <taxon>Glomeromycetes</taxon>
        <taxon>Diversisporales</taxon>
        <taxon>Gigasporaceae</taxon>
        <taxon>Dentiscutata</taxon>
    </lineage>
</organism>
<reference evidence="1" key="1">
    <citation type="submission" date="2021-06" db="EMBL/GenBank/DDBJ databases">
        <authorList>
            <person name="Kallberg Y."/>
            <person name="Tangrot J."/>
            <person name="Rosling A."/>
        </authorList>
    </citation>
    <scope>NUCLEOTIDE SEQUENCE</scope>
    <source>
        <strain evidence="1">MA453B</strain>
    </source>
</reference>
<proteinExistence type="predicted"/>
<dbReference type="EMBL" id="CAJVPY010014930">
    <property type="protein sequence ID" value="CAG8749084.1"/>
    <property type="molecule type" value="Genomic_DNA"/>
</dbReference>
<dbReference type="OrthoDB" id="2381598at2759"/>
<keyword evidence="2" id="KW-1185">Reference proteome</keyword>
<evidence type="ECO:0000313" key="2">
    <source>
        <dbReference type="Proteomes" id="UP000789405"/>
    </source>
</evidence>
<sequence length="52" mass="6148">QEGLCFGGEDLVMGNSPKKWHIGKSHYEIPIRDEKGWFYIDEYEVFQVIKDD</sequence>
<dbReference type="AlphaFoldDB" id="A0A9N9ITG1"/>
<name>A0A9N9ITG1_9GLOM</name>
<feature type="non-terminal residue" evidence="1">
    <location>
        <position position="1"/>
    </location>
</feature>
<comment type="caution">
    <text evidence="1">The sequence shown here is derived from an EMBL/GenBank/DDBJ whole genome shotgun (WGS) entry which is preliminary data.</text>
</comment>
<protein>
    <submittedName>
        <fullName evidence="1">16180_t:CDS:1</fullName>
    </submittedName>
</protein>